<evidence type="ECO:0000256" key="6">
    <source>
        <dbReference type="ARBA" id="ARBA00022679"/>
    </source>
</evidence>
<comment type="catalytic activity">
    <reaction evidence="17">
        <text>N-acetyl-alpha-D-glucosamine 1-phosphate + UTP + H(+) = UDP-N-acetyl-alpha-D-glucosamine + diphosphate</text>
        <dbReference type="Rhea" id="RHEA:13509"/>
        <dbReference type="ChEBI" id="CHEBI:15378"/>
        <dbReference type="ChEBI" id="CHEBI:33019"/>
        <dbReference type="ChEBI" id="CHEBI:46398"/>
        <dbReference type="ChEBI" id="CHEBI:57705"/>
        <dbReference type="ChEBI" id="CHEBI:57776"/>
        <dbReference type="EC" id="2.7.7.23"/>
    </reaction>
</comment>
<evidence type="ECO:0000256" key="10">
    <source>
        <dbReference type="ARBA" id="ARBA00022842"/>
    </source>
</evidence>
<dbReference type="Pfam" id="PF00132">
    <property type="entry name" value="Hexapep"/>
    <property type="match status" value="2"/>
</dbReference>
<name>X1HBG6_9ZZZZ</name>
<proteinExistence type="inferred from homology"/>
<feature type="non-terminal residue" evidence="18">
    <location>
        <position position="1"/>
    </location>
</feature>
<comment type="cofactor">
    <cofactor evidence="1">
        <name>Mg(2+)</name>
        <dbReference type="ChEBI" id="CHEBI:18420"/>
    </cofactor>
</comment>
<gene>
    <name evidence="18" type="ORF">S03H2_33854</name>
</gene>
<dbReference type="GO" id="GO:0006048">
    <property type="term" value="P:UDP-N-acetylglucosamine biosynthetic process"/>
    <property type="evidence" value="ECO:0007669"/>
    <property type="project" value="InterPro"/>
</dbReference>
<dbReference type="GO" id="GO:0071555">
    <property type="term" value="P:cell wall organization"/>
    <property type="evidence" value="ECO:0007669"/>
    <property type="project" value="UniProtKB-KW"/>
</dbReference>
<comment type="similarity">
    <text evidence="3">In the C-terminal section; belongs to the transferase hexapeptide repeat family.</text>
</comment>
<comment type="catalytic activity">
    <reaction evidence="16">
        <text>alpha-D-glucosamine 1-phosphate + acetyl-CoA = N-acetyl-alpha-D-glucosamine 1-phosphate + CoA + H(+)</text>
        <dbReference type="Rhea" id="RHEA:13725"/>
        <dbReference type="ChEBI" id="CHEBI:15378"/>
        <dbReference type="ChEBI" id="CHEBI:57287"/>
        <dbReference type="ChEBI" id="CHEBI:57288"/>
        <dbReference type="ChEBI" id="CHEBI:57776"/>
        <dbReference type="ChEBI" id="CHEBI:58516"/>
        <dbReference type="EC" id="2.3.1.157"/>
    </reaction>
</comment>
<dbReference type="InterPro" id="IPR029044">
    <property type="entry name" value="Nucleotide-diphossugar_trans"/>
</dbReference>
<comment type="caution">
    <text evidence="18">The sequence shown here is derived from an EMBL/GenBank/DDBJ whole genome shotgun (WGS) entry which is preliminary data.</text>
</comment>
<dbReference type="CDD" id="cd03353">
    <property type="entry name" value="LbH_GlmU_C"/>
    <property type="match status" value="1"/>
</dbReference>
<dbReference type="GO" id="GO:0019134">
    <property type="term" value="F:glucosamine-1-phosphate N-acetyltransferase activity"/>
    <property type="evidence" value="ECO:0007669"/>
    <property type="project" value="UniProtKB-EC"/>
</dbReference>
<dbReference type="AlphaFoldDB" id="X1HBG6"/>
<evidence type="ECO:0000313" key="18">
    <source>
        <dbReference type="EMBL" id="GAH51199.1"/>
    </source>
</evidence>
<comment type="subcellular location">
    <subcellularLocation>
        <location evidence="2">Cytoplasm</location>
    </subcellularLocation>
</comment>
<keyword evidence="11" id="KW-0133">Cell shape</keyword>
<dbReference type="InterPro" id="IPR050065">
    <property type="entry name" value="GlmU-like"/>
</dbReference>
<dbReference type="InterPro" id="IPR005882">
    <property type="entry name" value="Bifunctional_GlmU"/>
</dbReference>
<dbReference type="GO" id="GO:0008360">
    <property type="term" value="P:regulation of cell shape"/>
    <property type="evidence" value="ECO:0007669"/>
    <property type="project" value="UniProtKB-KW"/>
</dbReference>
<keyword evidence="13" id="KW-0511">Multifunctional enzyme</keyword>
<evidence type="ECO:0008006" key="19">
    <source>
        <dbReference type="Google" id="ProtNLM"/>
    </source>
</evidence>
<keyword evidence="15" id="KW-0961">Cell wall biogenesis/degradation</keyword>
<keyword evidence="14" id="KW-0012">Acyltransferase</keyword>
<reference evidence="18" key="1">
    <citation type="journal article" date="2014" name="Front. Microbiol.">
        <title>High frequency of phylogenetically diverse reductive dehalogenase-homologous genes in deep subseafloor sedimentary metagenomes.</title>
        <authorList>
            <person name="Kawai M."/>
            <person name="Futagami T."/>
            <person name="Toyoda A."/>
            <person name="Takaki Y."/>
            <person name="Nishi S."/>
            <person name="Hori S."/>
            <person name="Arai W."/>
            <person name="Tsubouchi T."/>
            <person name="Morono Y."/>
            <person name="Uchiyama I."/>
            <person name="Ito T."/>
            <person name="Fujiyama A."/>
            <person name="Inagaki F."/>
            <person name="Takami H."/>
        </authorList>
    </citation>
    <scope>NUCLEOTIDE SEQUENCE</scope>
    <source>
        <strain evidence="18">Expedition CK06-06</strain>
    </source>
</reference>
<dbReference type="Gene3D" id="3.90.550.10">
    <property type="entry name" value="Spore Coat Polysaccharide Biosynthesis Protein SpsA, Chain A"/>
    <property type="match status" value="1"/>
</dbReference>
<feature type="non-terminal residue" evidence="18">
    <location>
        <position position="285"/>
    </location>
</feature>
<keyword evidence="9" id="KW-0677">Repeat</keyword>
<organism evidence="18">
    <name type="scientific">marine sediment metagenome</name>
    <dbReference type="NCBI Taxonomy" id="412755"/>
    <lineage>
        <taxon>unclassified sequences</taxon>
        <taxon>metagenomes</taxon>
        <taxon>ecological metagenomes</taxon>
    </lineage>
</organism>
<keyword evidence="10" id="KW-0460">Magnesium</keyword>
<keyword evidence="7" id="KW-0548">Nucleotidyltransferase</keyword>
<dbReference type="GO" id="GO:0005737">
    <property type="term" value="C:cytoplasm"/>
    <property type="evidence" value="ECO:0007669"/>
    <property type="project" value="UniProtKB-SubCell"/>
</dbReference>
<dbReference type="SUPFAM" id="SSF51161">
    <property type="entry name" value="Trimeric LpxA-like enzymes"/>
    <property type="match status" value="1"/>
</dbReference>
<dbReference type="NCBIfam" id="TIGR01173">
    <property type="entry name" value="glmU"/>
    <property type="match status" value="1"/>
</dbReference>
<evidence type="ECO:0000256" key="17">
    <source>
        <dbReference type="ARBA" id="ARBA00048493"/>
    </source>
</evidence>
<evidence type="ECO:0000256" key="16">
    <source>
        <dbReference type="ARBA" id="ARBA00048247"/>
    </source>
</evidence>
<dbReference type="PANTHER" id="PTHR43584">
    <property type="entry name" value="NUCLEOTIDYL TRANSFERASE"/>
    <property type="match status" value="1"/>
</dbReference>
<accession>X1HBG6</accession>
<evidence type="ECO:0000256" key="4">
    <source>
        <dbReference type="ARBA" id="ARBA00007947"/>
    </source>
</evidence>
<dbReference type="InterPro" id="IPR038009">
    <property type="entry name" value="GlmU_C_LbH"/>
</dbReference>
<evidence type="ECO:0000256" key="5">
    <source>
        <dbReference type="ARBA" id="ARBA00022490"/>
    </source>
</evidence>
<evidence type="ECO:0000256" key="8">
    <source>
        <dbReference type="ARBA" id="ARBA00022723"/>
    </source>
</evidence>
<evidence type="ECO:0000256" key="9">
    <source>
        <dbReference type="ARBA" id="ARBA00022737"/>
    </source>
</evidence>
<dbReference type="GO" id="GO:0000287">
    <property type="term" value="F:magnesium ion binding"/>
    <property type="evidence" value="ECO:0007669"/>
    <property type="project" value="InterPro"/>
</dbReference>
<evidence type="ECO:0000256" key="13">
    <source>
        <dbReference type="ARBA" id="ARBA00023268"/>
    </source>
</evidence>
<evidence type="ECO:0000256" key="12">
    <source>
        <dbReference type="ARBA" id="ARBA00022984"/>
    </source>
</evidence>
<keyword evidence="5" id="KW-0963">Cytoplasm</keyword>
<evidence type="ECO:0000256" key="15">
    <source>
        <dbReference type="ARBA" id="ARBA00023316"/>
    </source>
</evidence>
<evidence type="ECO:0000256" key="14">
    <source>
        <dbReference type="ARBA" id="ARBA00023315"/>
    </source>
</evidence>
<dbReference type="GO" id="GO:0000902">
    <property type="term" value="P:cell morphogenesis"/>
    <property type="evidence" value="ECO:0007669"/>
    <property type="project" value="InterPro"/>
</dbReference>
<protein>
    <recommendedName>
        <fullName evidence="19">Nucleotidyl transferase domain-containing protein</fullName>
    </recommendedName>
</protein>
<dbReference type="Gene3D" id="2.160.10.10">
    <property type="entry name" value="Hexapeptide repeat proteins"/>
    <property type="match status" value="1"/>
</dbReference>
<sequence length="285" mass="31385">NEEQLKIKEANSGTYCFNWKKLSQALELLNTENVKRELYLTDVVKIFSSKGEKISAMNVEVWKEVIGVNTREELANANYEMNKRILKKWMNSGVTIMDPNSTYIHNQVNIENDTVIYPFTFLEGSTIIGKNCEIGPFTKLVNSIVEDNSKITYSIVFDSKIKKGTLVGPFSHIRPGTEISENAKVGSFVEIKKSIVGKGSKVPHLSYIGDAEIGDRVNIGAGTITVNYDGYKKHKTKIEDDVHIGSDSMLVAPITIGKGAVTGAGSVLTKNVPPDALALERGEQV</sequence>
<comment type="similarity">
    <text evidence="4">In the N-terminal section; belongs to the N-acetylglucosamine-1-phosphate uridyltransferase family.</text>
</comment>
<evidence type="ECO:0000256" key="1">
    <source>
        <dbReference type="ARBA" id="ARBA00001946"/>
    </source>
</evidence>
<dbReference type="PANTHER" id="PTHR43584:SF3">
    <property type="entry name" value="BIFUNCTIONAL PROTEIN GLMU"/>
    <property type="match status" value="1"/>
</dbReference>
<keyword evidence="12" id="KW-0573">Peptidoglycan synthesis</keyword>
<evidence type="ECO:0000256" key="11">
    <source>
        <dbReference type="ARBA" id="ARBA00022960"/>
    </source>
</evidence>
<dbReference type="GO" id="GO:0009252">
    <property type="term" value="P:peptidoglycan biosynthetic process"/>
    <property type="evidence" value="ECO:0007669"/>
    <property type="project" value="UniProtKB-KW"/>
</dbReference>
<evidence type="ECO:0000256" key="3">
    <source>
        <dbReference type="ARBA" id="ARBA00007707"/>
    </source>
</evidence>
<evidence type="ECO:0000256" key="2">
    <source>
        <dbReference type="ARBA" id="ARBA00004496"/>
    </source>
</evidence>
<dbReference type="InterPro" id="IPR001451">
    <property type="entry name" value="Hexapep"/>
</dbReference>
<keyword evidence="6" id="KW-0808">Transferase</keyword>
<evidence type="ECO:0000256" key="7">
    <source>
        <dbReference type="ARBA" id="ARBA00022695"/>
    </source>
</evidence>
<keyword evidence="8" id="KW-0479">Metal-binding</keyword>
<dbReference type="SUPFAM" id="SSF53448">
    <property type="entry name" value="Nucleotide-diphospho-sugar transferases"/>
    <property type="match status" value="1"/>
</dbReference>
<dbReference type="EMBL" id="BARU01020632">
    <property type="protein sequence ID" value="GAH51199.1"/>
    <property type="molecule type" value="Genomic_DNA"/>
</dbReference>
<dbReference type="InterPro" id="IPR011004">
    <property type="entry name" value="Trimer_LpxA-like_sf"/>
</dbReference>
<dbReference type="GO" id="GO:0003977">
    <property type="term" value="F:UDP-N-acetylglucosamine diphosphorylase activity"/>
    <property type="evidence" value="ECO:0007669"/>
    <property type="project" value="UniProtKB-EC"/>
</dbReference>